<feature type="region of interest" description="Disordered" evidence="6">
    <location>
        <begin position="1"/>
        <end position="24"/>
    </location>
</feature>
<comment type="cofactor">
    <cofactor evidence="1">
        <name>pyridoxal 5'-phosphate</name>
        <dbReference type="ChEBI" id="CHEBI:597326"/>
    </cofactor>
</comment>
<dbReference type="AlphaFoldDB" id="A0A4U0MML2"/>
<keyword evidence="3 7" id="KW-0808">Transferase</keyword>
<dbReference type="GO" id="GO:0030170">
    <property type="term" value="F:pyridoxal phosphate binding"/>
    <property type="evidence" value="ECO:0007669"/>
    <property type="project" value="InterPro"/>
</dbReference>
<proteinExistence type="inferred from homology"/>
<sequence length="423" mass="44394">MNTPGTADRSSTPTTTNDKDPTAPAAVVRRHLVPHMSQDVPAPVIERQIGAQLTARDGSLWLDASSGGFGSAHPAVTSAIADQALRTALSSRILISRPLAGAVAALAEFCPGPLSVSYLCNSGNEALDSSLKLAKGTHPGRPHVLGIRGESYGTLSHGQSLRQGRSVFPRAPLRPLGVPADEPEALLDGVDTSVAAVVIAPAAPGRPLGRLPRAWWVELRERCNRTGSLLVLDERQTGPARLGHDLGTGALGIFPDVLLLGETLGADAVPVGAAVMTATAYQRVYGRRNPSLHGSTFGANPLSATAVSAVLNAVVTDQLAARQRDFAAAVARRREELSGLPAPACTLHADGSLLWIRTRDQAAARELACELARRKVLIRPPEGDLLTLAPPLTAERADTDQILQRLFDGLKAVGAAETQENTR</sequence>
<evidence type="ECO:0000256" key="3">
    <source>
        <dbReference type="ARBA" id="ARBA00022679"/>
    </source>
</evidence>
<protein>
    <submittedName>
        <fullName evidence="7">Aminotransferase class III-fold pyridoxal phosphate-dependent enzyme</fullName>
    </submittedName>
</protein>
<dbReference type="PANTHER" id="PTHR11986:SF79">
    <property type="entry name" value="ACETYLORNITHINE AMINOTRANSFERASE, MITOCHONDRIAL"/>
    <property type="match status" value="1"/>
</dbReference>
<dbReference type="Proteomes" id="UP000308697">
    <property type="component" value="Unassembled WGS sequence"/>
</dbReference>
<dbReference type="InterPro" id="IPR050103">
    <property type="entry name" value="Class-III_PLP-dep_AT"/>
</dbReference>
<dbReference type="Gene3D" id="3.90.1150.10">
    <property type="entry name" value="Aspartate Aminotransferase, domain 1"/>
    <property type="match status" value="1"/>
</dbReference>
<dbReference type="GO" id="GO:0042802">
    <property type="term" value="F:identical protein binding"/>
    <property type="evidence" value="ECO:0007669"/>
    <property type="project" value="TreeGrafter"/>
</dbReference>
<keyword evidence="2 7" id="KW-0032">Aminotransferase</keyword>
<evidence type="ECO:0000313" key="8">
    <source>
        <dbReference type="Proteomes" id="UP000308697"/>
    </source>
</evidence>
<dbReference type="PANTHER" id="PTHR11986">
    <property type="entry name" value="AMINOTRANSFERASE CLASS III"/>
    <property type="match status" value="1"/>
</dbReference>
<dbReference type="Gene3D" id="3.40.640.10">
    <property type="entry name" value="Type I PLP-dependent aspartate aminotransferase-like (Major domain)"/>
    <property type="match status" value="1"/>
</dbReference>
<dbReference type="Pfam" id="PF00202">
    <property type="entry name" value="Aminotran_3"/>
    <property type="match status" value="1"/>
</dbReference>
<name>A0A4U0MML2_9ACTN</name>
<feature type="compositionally biased region" description="Polar residues" evidence="6">
    <location>
        <begin position="1"/>
        <end position="16"/>
    </location>
</feature>
<evidence type="ECO:0000256" key="4">
    <source>
        <dbReference type="ARBA" id="ARBA00022898"/>
    </source>
</evidence>
<evidence type="ECO:0000313" key="7">
    <source>
        <dbReference type="EMBL" id="TJZ41947.1"/>
    </source>
</evidence>
<keyword evidence="8" id="KW-1185">Reference proteome</keyword>
<dbReference type="GO" id="GO:0008483">
    <property type="term" value="F:transaminase activity"/>
    <property type="evidence" value="ECO:0007669"/>
    <property type="project" value="UniProtKB-KW"/>
</dbReference>
<dbReference type="OrthoDB" id="3327147at2"/>
<keyword evidence="4 5" id="KW-0663">Pyridoxal phosphate</keyword>
<reference evidence="7 8" key="1">
    <citation type="submission" date="2019-04" db="EMBL/GenBank/DDBJ databases">
        <title>Streptomyces piniterrae sp. nov., a heliquinomycin-producing actinomycete isolated from rhizosphere soil of Pinus yunnanensis.</title>
        <authorList>
            <person name="Zhuang X."/>
            <person name="Zhao J."/>
        </authorList>
    </citation>
    <scope>NUCLEOTIDE SEQUENCE [LARGE SCALE GENOMIC DNA]</scope>
    <source>
        <strain evidence="8">jys28</strain>
    </source>
</reference>
<evidence type="ECO:0000256" key="2">
    <source>
        <dbReference type="ARBA" id="ARBA00022576"/>
    </source>
</evidence>
<gene>
    <name evidence="7" type="ORF">FCH28_36165</name>
</gene>
<dbReference type="InterPro" id="IPR015422">
    <property type="entry name" value="PyrdxlP-dep_Trfase_small"/>
</dbReference>
<evidence type="ECO:0000256" key="5">
    <source>
        <dbReference type="RuleBase" id="RU003560"/>
    </source>
</evidence>
<organism evidence="7 8">
    <name type="scientific">Streptomyces piniterrae</name>
    <dbReference type="NCBI Taxonomy" id="2571125"/>
    <lineage>
        <taxon>Bacteria</taxon>
        <taxon>Bacillati</taxon>
        <taxon>Actinomycetota</taxon>
        <taxon>Actinomycetes</taxon>
        <taxon>Kitasatosporales</taxon>
        <taxon>Streptomycetaceae</taxon>
        <taxon>Streptomyces</taxon>
    </lineage>
</organism>
<comment type="caution">
    <text evidence="7">The sequence shown here is derived from an EMBL/GenBank/DDBJ whole genome shotgun (WGS) entry which is preliminary data.</text>
</comment>
<dbReference type="InterPro" id="IPR005814">
    <property type="entry name" value="Aminotrans_3"/>
</dbReference>
<evidence type="ECO:0000256" key="6">
    <source>
        <dbReference type="SAM" id="MobiDB-lite"/>
    </source>
</evidence>
<comment type="similarity">
    <text evidence="5">Belongs to the class-III pyridoxal-phosphate-dependent aminotransferase family.</text>
</comment>
<accession>A0A4U0MML2</accession>
<evidence type="ECO:0000256" key="1">
    <source>
        <dbReference type="ARBA" id="ARBA00001933"/>
    </source>
</evidence>
<dbReference type="SUPFAM" id="SSF53383">
    <property type="entry name" value="PLP-dependent transferases"/>
    <property type="match status" value="1"/>
</dbReference>
<dbReference type="InterPro" id="IPR015424">
    <property type="entry name" value="PyrdxlP-dep_Trfase"/>
</dbReference>
<dbReference type="InterPro" id="IPR015421">
    <property type="entry name" value="PyrdxlP-dep_Trfase_major"/>
</dbReference>
<dbReference type="EMBL" id="SUMB01000018">
    <property type="protein sequence ID" value="TJZ41947.1"/>
    <property type="molecule type" value="Genomic_DNA"/>
</dbReference>